<dbReference type="Proteomes" id="UP000700334">
    <property type="component" value="Unassembled WGS sequence"/>
</dbReference>
<dbReference type="PROSITE" id="PS50024">
    <property type="entry name" value="SEA"/>
    <property type="match status" value="1"/>
</dbReference>
<dbReference type="Gene3D" id="2.10.25.10">
    <property type="entry name" value="Laminin"/>
    <property type="match status" value="1"/>
</dbReference>
<dbReference type="InterPro" id="IPR000742">
    <property type="entry name" value="EGF"/>
</dbReference>
<evidence type="ECO:0000259" key="4">
    <source>
        <dbReference type="PROSITE" id="PS50026"/>
    </source>
</evidence>
<feature type="domain" description="EGF-like" evidence="4">
    <location>
        <begin position="1"/>
        <end position="25"/>
    </location>
</feature>
<feature type="non-terminal residue" evidence="5">
    <location>
        <position position="408"/>
    </location>
</feature>
<proteinExistence type="predicted"/>
<dbReference type="PROSITE" id="PS50026">
    <property type="entry name" value="EGF_3"/>
    <property type="match status" value="1"/>
</dbReference>
<feature type="domain" description="SEA" evidence="3">
    <location>
        <begin position="68"/>
        <end position="220"/>
    </location>
</feature>
<evidence type="ECO:0000313" key="6">
    <source>
        <dbReference type="Proteomes" id="UP000700334"/>
    </source>
</evidence>
<dbReference type="OrthoDB" id="7493297at2759"/>
<evidence type="ECO:0000259" key="3">
    <source>
        <dbReference type="PROSITE" id="PS50024"/>
    </source>
</evidence>
<feature type="disulfide bond" evidence="1">
    <location>
        <begin position="15"/>
        <end position="24"/>
    </location>
</feature>
<evidence type="ECO:0000313" key="5">
    <source>
        <dbReference type="EMBL" id="KAG8509885.1"/>
    </source>
</evidence>
<comment type="caution">
    <text evidence="1">Lacks conserved residue(s) required for the propagation of feature annotation.</text>
</comment>
<accession>A0A8J6DJC7</accession>
<feature type="non-terminal residue" evidence="5">
    <location>
        <position position="1"/>
    </location>
</feature>
<evidence type="ECO:0000256" key="1">
    <source>
        <dbReference type="PROSITE-ProRule" id="PRU00076"/>
    </source>
</evidence>
<keyword evidence="1" id="KW-0245">EGF-like domain</keyword>
<reference evidence="5" key="1">
    <citation type="journal article" date="2021" name="Evol. Appl.">
        <title>The genome of the Pyrenean desman and the effects of bottlenecks and inbreeding on the genomic landscape of an endangered species.</title>
        <authorList>
            <person name="Escoda L."/>
            <person name="Castresana J."/>
        </authorList>
    </citation>
    <scope>NUCLEOTIDE SEQUENCE</scope>
    <source>
        <strain evidence="5">IBE-C5619</strain>
    </source>
</reference>
<name>A0A8J6DJC7_GALPY</name>
<organism evidence="5 6">
    <name type="scientific">Galemys pyrenaicus</name>
    <name type="common">Iberian desman</name>
    <name type="synonym">Pyrenean desman</name>
    <dbReference type="NCBI Taxonomy" id="202257"/>
    <lineage>
        <taxon>Eukaryota</taxon>
        <taxon>Metazoa</taxon>
        <taxon>Chordata</taxon>
        <taxon>Craniata</taxon>
        <taxon>Vertebrata</taxon>
        <taxon>Euteleostomi</taxon>
        <taxon>Mammalia</taxon>
        <taxon>Eutheria</taxon>
        <taxon>Laurasiatheria</taxon>
        <taxon>Eulipotyphla</taxon>
        <taxon>Talpidae</taxon>
        <taxon>Galemys</taxon>
    </lineage>
</organism>
<dbReference type="InterPro" id="IPR000082">
    <property type="entry name" value="SEA_dom"/>
</dbReference>
<protein>
    <submittedName>
        <fullName evidence="5">Mucin-17</fullName>
    </submittedName>
</protein>
<dbReference type="PANTHER" id="PTHR37999:SF2">
    <property type="entry name" value="MUCIN-17"/>
    <property type="match status" value="1"/>
</dbReference>
<keyword evidence="6" id="KW-1185">Reference proteome</keyword>
<keyword evidence="2" id="KW-0472">Membrane</keyword>
<evidence type="ECO:0000256" key="2">
    <source>
        <dbReference type="SAM" id="Phobius"/>
    </source>
</evidence>
<keyword evidence="1" id="KW-1015">Disulfide bond</keyword>
<keyword evidence="2" id="KW-0812">Transmembrane</keyword>
<gene>
    <name evidence="5" type="ORF">J0S82_017403</name>
</gene>
<feature type="transmembrane region" description="Helical" evidence="2">
    <location>
        <begin position="377"/>
        <end position="401"/>
    </location>
</feature>
<sequence length="408" mass="45539">KCKNGGKWNGTHCECPSHYVGELCENLQLDCDNGGTWDGIKCLCTEQYTGQKCQDVVPSIDLKPPEIIEAQVEVTVTVTSQNFTEDLKNESSQAFKTFEKHFKERAVYHCQLGPAAAADPLPTLLSLQHPLAFQMAAIYSNIPEYQGVKIIKLSQGSVVVEHEVILKTNYTLEYQEVLKNVTETVEKTITTATEKNDNCTAGSAGICFKPEATKVQDFTVTNYDPEKECKERAGEGLRDYFYVEYKDKQPNCINECTPNFNRSINCNMGKCQMMAYRGPQCYPPFKRQSGGQAHQQKLGFISVHPLWLPTLHPTGLLLVLLKHPWVSRGSKTGRLWAVLALAQHESSLGPSLHLSCLTTDTHWFRGEKCEFSTQKSLVYGLVGAAGVVLLVILVILLVFLVRSRSQVK</sequence>
<dbReference type="InterPro" id="IPR053311">
    <property type="entry name" value="Mucosal_Integrity_Assoc"/>
</dbReference>
<comment type="caution">
    <text evidence="5">The sequence shown here is derived from an EMBL/GenBank/DDBJ whole genome shotgun (WGS) entry which is preliminary data.</text>
</comment>
<keyword evidence="2" id="KW-1133">Transmembrane helix</keyword>
<dbReference type="PROSITE" id="PS00022">
    <property type="entry name" value="EGF_1"/>
    <property type="match status" value="1"/>
</dbReference>
<dbReference type="EMBL" id="JAGFMF010011925">
    <property type="protein sequence ID" value="KAG8509885.1"/>
    <property type="molecule type" value="Genomic_DNA"/>
</dbReference>
<dbReference type="GO" id="GO:0071944">
    <property type="term" value="C:cell periphery"/>
    <property type="evidence" value="ECO:0007669"/>
    <property type="project" value="UniProtKB-ARBA"/>
</dbReference>
<dbReference type="AlphaFoldDB" id="A0A8J6DJC7"/>
<dbReference type="PANTHER" id="PTHR37999">
    <property type="entry name" value="MUCIN-17"/>
    <property type="match status" value="1"/>
</dbReference>